<reference evidence="5 6" key="1">
    <citation type="submission" date="2024-02" db="EMBL/GenBank/DDBJ databases">
        <authorList>
            <person name="Vignale AGUSTIN F."/>
            <person name="Sosa J E."/>
            <person name="Modenutti C."/>
        </authorList>
    </citation>
    <scope>NUCLEOTIDE SEQUENCE [LARGE SCALE GENOMIC DNA]</scope>
</reference>
<keyword evidence="1" id="KW-0539">Nucleus</keyword>
<dbReference type="PANTHER" id="PTHR34680">
    <property type="entry name" value="EXPRESSED PROTEIN"/>
    <property type="match status" value="1"/>
</dbReference>
<dbReference type="Proteomes" id="UP001642360">
    <property type="component" value="Unassembled WGS sequence"/>
</dbReference>
<dbReference type="AlphaFoldDB" id="A0ABC8SIP2"/>
<organism evidence="5 6">
    <name type="scientific">Ilex paraguariensis</name>
    <name type="common">yerba mate</name>
    <dbReference type="NCBI Taxonomy" id="185542"/>
    <lineage>
        <taxon>Eukaryota</taxon>
        <taxon>Viridiplantae</taxon>
        <taxon>Streptophyta</taxon>
        <taxon>Embryophyta</taxon>
        <taxon>Tracheophyta</taxon>
        <taxon>Spermatophyta</taxon>
        <taxon>Magnoliopsida</taxon>
        <taxon>eudicotyledons</taxon>
        <taxon>Gunneridae</taxon>
        <taxon>Pentapetalae</taxon>
        <taxon>asterids</taxon>
        <taxon>campanulids</taxon>
        <taxon>Aquifoliales</taxon>
        <taxon>Aquifoliaceae</taxon>
        <taxon>Ilex</taxon>
    </lineage>
</organism>
<comment type="caution">
    <text evidence="2">Lacks conserved residue(s) required for the propagation of feature annotation.</text>
</comment>
<evidence type="ECO:0000256" key="3">
    <source>
        <dbReference type="SAM" id="MobiDB-lite"/>
    </source>
</evidence>
<gene>
    <name evidence="5" type="ORF">ILEXP_LOCUS25295</name>
</gene>
<evidence type="ECO:0000313" key="5">
    <source>
        <dbReference type="EMBL" id="CAK9156745.1"/>
    </source>
</evidence>
<protein>
    <recommendedName>
        <fullName evidence="4">WRC domain-containing protein</fullName>
    </recommendedName>
</protein>
<sequence>MFSVSGLKTETVFQTHICQLNQSPWDVITFPPSDPAATPPQPPPPYQVDGDDCFTGNGSFGDSIGAVESVESMRIEEEREKQVGLKKGDTILCSKTDGKGWHCKREAKEGNSLCEHHLTQLQNYNNLAHPSPKKLSENRRRARPKKPSSSSNPNEFYYYSGFGPLWGKKRCPGRTEKADQLNRCSSSSNGGIMSKVVEPIEPVIEVHTATHSSSFRIDNDEFDYVEDDDEEEENGDKPGKKRVRKPIKARSLKSLM</sequence>
<dbReference type="PROSITE" id="PS51667">
    <property type="entry name" value="WRC"/>
    <property type="match status" value="1"/>
</dbReference>
<accession>A0ABC8SIP2</accession>
<comment type="caution">
    <text evidence="5">The sequence shown here is derived from an EMBL/GenBank/DDBJ whole genome shotgun (WGS) entry which is preliminary data.</text>
</comment>
<keyword evidence="6" id="KW-1185">Reference proteome</keyword>
<feature type="region of interest" description="Disordered" evidence="3">
    <location>
        <begin position="210"/>
        <end position="256"/>
    </location>
</feature>
<dbReference type="Pfam" id="PF08879">
    <property type="entry name" value="WRC"/>
    <property type="match status" value="1"/>
</dbReference>
<dbReference type="PANTHER" id="PTHR34680:SF3">
    <property type="entry name" value="EXPRESSED PROTEIN"/>
    <property type="match status" value="1"/>
</dbReference>
<dbReference type="InterPro" id="IPR014977">
    <property type="entry name" value="WRC_dom"/>
</dbReference>
<name>A0ABC8SIP2_9AQUA</name>
<evidence type="ECO:0000259" key="4">
    <source>
        <dbReference type="PROSITE" id="PS51667"/>
    </source>
</evidence>
<evidence type="ECO:0000256" key="1">
    <source>
        <dbReference type="ARBA" id="ARBA00023242"/>
    </source>
</evidence>
<feature type="compositionally biased region" description="Acidic residues" evidence="3">
    <location>
        <begin position="220"/>
        <end position="234"/>
    </location>
</feature>
<proteinExistence type="predicted"/>
<feature type="domain" description="WRC" evidence="4">
    <location>
        <begin position="87"/>
        <end position="131"/>
    </location>
</feature>
<evidence type="ECO:0000256" key="2">
    <source>
        <dbReference type="PROSITE-ProRule" id="PRU01002"/>
    </source>
</evidence>
<dbReference type="EMBL" id="CAUOFW020002903">
    <property type="protein sequence ID" value="CAK9156745.1"/>
    <property type="molecule type" value="Genomic_DNA"/>
</dbReference>
<feature type="compositionally biased region" description="Basic residues" evidence="3">
    <location>
        <begin position="239"/>
        <end position="256"/>
    </location>
</feature>
<feature type="region of interest" description="Disordered" evidence="3">
    <location>
        <begin position="124"/>
        <end position="154"/>
    </location>
</feature>
<evidence type="ECO:0000313" key="6">
    <source>
        <dbReference type="Proteomes" id="UP001642360"/>
    </source>
</evidence>